<evidence type="ECO:0000313" key="3">
    <source>
        <dbReference type="EMBL" id="MBL1376329.1"/>
    </source>
</evidence>
<sequence length="257" mass="28918">MEVYAAMVERMDWNIGRVLAYLRDSGKLDNTVVLFLSDNGAEGALLEAYPQLAPNLEQVIAEYYDNSLDNIGNANSYVWYGPRWAQAATAPSRLHKAFTSQGGIRGSALLHYGGFRRQRQISHAFGSVMDVVPTLLELAGVVHPGREYRGRPIEAPRGRSWLSYLQDEADYVHDADSVIGRERFGRKGKWKLVYIPAPSGLATWQLYDLERDPGKVRDLADSQPEKLTELPADWHDYMIETGVIEFERRGITFGGII</sequence>
<dbReference type="Gene3D" id="3.30.1120.10">
    <property type="match status" value="1"/>
</dbReference>
<dbReference type="PANTHER" id="PTHR42693:SF33">
    <property type="entry name" value="ARYLSULFATASE"/>
    <property type="match status" value="1"/>
</dbReference>
<evidence type="ECO:0000259" key="2">
    <source>
        <dbReference type="Pfam" id="PF00884"/>
    </source>
</evidence>
<dbReference type="SUPFAM" id="SSF53649">
    <property type="entry name" value="Alkaline phosphatase-like"/>
    <property type="match status" value="1"/>
</dbReference>
<dbReference type="InterPro" id="IPR017850">
    <property type="entry name" value="Alkaline_phosphatase_core_sf"/>
</dbReference>
<dbReference type="InterPro" id="IPR050738">
    <property type="entry name" value="Sulfatase"/>
</dbReference>
<name>A0ABS1QN96_9GAMM</name>
<dbReference type="Proteomes" id="UP000638570">
    <property type="component" value="Unassembled WGS sequence"/>
</dbReference>
<dbReference type="InterPro" id="IPR000917">
    <property type="entry name" value="Sulfatase_N"/>
</dbReference>
<gene>
    <name evidence="3" type="ORF">JKV55_03140</name>
</gene>
<protein>
    <submittedName>
        <fullName evidence="3">Sulfatase-like hydrolase/transferase</fullName>
    </submittedName>
</protein>
<feature type="domain" description="Sulfatase N-terminal" evidence="2">
    <location>
        <begin position="2"/>
        <end position="141"/>
    </location>
</feature>
<dbReference type="RefSeq" id="WP_202082293.1">
    <property type="nucleotide sequence ID" value="NZ_JAERTZ010000008.1"/>
</dbReference>
<comment type="caution">
    <text evidence="3">The sequence shown here is derived from an EMBL/GenBank/DDBJ whole genome shotgun (WGS) entry which is preliminary data.</text>
</comment>
<accession>A0ABS1QN96</accession>
<dbReference type="Gene3D" id="3.40.720.10">
    <property type="entry name" value="Alkaline Phosphatase, subunit A"/>
    <property type="match status" value="1"/>
</dbReference>
<dbReference type="EMBL" id="JAERTZ010000008">
    <property type="protein sequence ID" value="MBL1376329.1"/>
    <property type="molecule type" value="Genomic_DNA"/>
</dbReference>
<proteinExistence type="inferred from homology"/>
<dbReference type="PANTHER" id="PTHR42693">
    <property type="entry name" value="ARYLSULFATASE FAMILY MEMBER"/>
    <property type="match status" value="1"/>
</dbReference>
<evidence type="ECO:0000256" key="1">
    <source>
        <dbReference type="ARBA" id="ARBA00008779"/>
    </source>
</evidence>
<organism evidence="3 4">
    <name type="scientific">Zobellella iuensis</name>
    <dbReference type="NCBI Taxonomy" id="2803811"/>
    <lineage>
        <taxon>Bacteria</taxon>
        <taxon>Pseudomonadati</taxon>
        <taxon>Pseudomonadota</taxon>
        <taxon>Gammaproteobacteria</taxon>
        <taxon>Aeromonadales</taxon>
        <taxon>Aeromonadaceae</taxon>
        <taxon>Zobellella</taxon>
    </lineage>
</organism>
<comment type="similarity">
    <text evidence="1">Belongs to the sulfatase family.</text>
</comment>
<evidence type="ECO:0000313" key="4">
    <source>
        <dbReference type="Proteomes" id="UP000638570"/>
    </source>
</evidence>
<keyword evidence="4" id="KW-1185">Reference proteome</keyword>
<reference evidence="4" key="1">
    <citation type="submission" date="2021-01" db="EMBL/GenBank/DDBJ databases">
        <title>Genome public.</title>
        <authorList>
            <person name="Liu C."/>
            <person name="Sun Q."/>
        </authorList>
    </citation>
    <scope>NUCLEOTIDE SEQUENCE [LARGE SCALE GENOMIC DNA]</scope>
    <source>
        <strain evidence="4">CGMCC 1.18722</strain>
    </source>
</reference>
<dbReference type="Pfam" id="PF00884">
    <property type="entry name" value="Sulfatase"/>
    <property type="match status" value="1"/>
</dbReference>